<evidence type="ECO:0000313" key="6">
    <source>
        <dbReference type="Proteomes" id="UP000235371"/>
    </source>
</evidence>
<dbReference type="STRING" id="1095630.A0A2J6TSE0"/>
<name>A0A2J6TSE0_9HELO</name>
<dbReference type="Proteomes" id="UP000235371">
    <property type="component" value="Unassembled WGS sequence"/>
</dbReference>
<evidence type="ECO:0000256" key="3">
    <source>
        <dbReference type="PROSITE-ProRule" id="PRU00023"/>
    </source>
</evidence>
<proteinExistence type="predicted"/>
<organism evidence="5 6">
    <name type="scientific">Hyaloscypha bicolor E</name>
    <dbReference type="NCBI Taxonomy" id="1095630"/>
    <lineage>
        <taxon>Eukaryota</taxon>
        <taxon>Fungi</taxon>
        <taxon>Dikarya</taxon>
        <taxon>Ascomycota</taxon>
        <taxon>Pezizomycotina</taxon>
        <taxon>Leotiomycetes</taxon>
        <taxon>Helotiales</taxon>
        <taxon>Hyaloscyphaceae</taxon>
        <taxon>Hyaloscypha</taxon>
        <taxon>Hyaloscypha bicolor</taxon>
    </lineage>
</organism>
<evidence type="ECO:0000313" key="5">
    <source>
        <dbReference type="EMBL" id="PMD65935.1"/>
    </source>
</evidence>
<dbReference type="PANTHER" id="PTHR24171">
    <property type="entry name" value="ANKYRIN REPEAT DOMAIN-CONTAINING PROTEIN 39-RELATED"/>
    <property type="match status" value="1"/>
</dbReference>
<evidence type="ECO:0000256" key="1">
    <source>
        <dbReference type="ARBA" id="ARBA00022737"/>
    </source>
</evidence>
<keyword evidence="1" id="KW-0677">Repeat</keyword>
<feature type="repeat" description="ANK" evidence="3">
    <location>
        <begin position="1"/>
        <end position="31"/>
    </location>
</feature>
<dbReference type="OrthoDB" id="539213at2759"/>
<dbReference type="Pfam" id="PF12796">
    <property type="entry name" value="Ank_2"/>
    <property type="match status" value="1"/>
</dbReference>
<dbReference type="EMBL" id="KZ613745">
    <property type="protein sequence ID" value="PMD65935.1"/>
    <property type="molecule type" value="Genomic_DNA"/>
</dbReference>
<reference evidence="5 6" key="1">
    <citation type="submission" date="2016-04" db="EMBL/GenBank/DDBJ databases">
        <title>A degradative enzymes factory behind the ericoid mycorrhizal symbiosis.</title>
        <authorList>
            <consortium name="DOE Joint Genome Institute"/>
            <person name="Martino E."/>
            <person name="Morin E."/>
            <person name="Grelet G."/>
            <person name="Kuo A."/>
            <person name="Kohler A."/>
            <person name="Daghino S."/>
            <person name="Barry K."/>
            <person name="Choi C."/>
            <person name="Cichocki N."/>
            <person name="Clum A."/>
            <person name="Copeland A."/>
            <person name="Hainaut M."/>
            <person name="Haridas S."/>
            <person name="Labutti K."/>
            <person name="Lindquist E."/>
            <person name="Lipzen A."/>
            <person name="Khouja H.-R."/>
            <person name="Murat C."/>
            <person name="Ohm R."/>
            <person name="Olson A."/>
            <person name="Spatafora J."/>
            <person name="Veneault-Fourrey C."/>
            <person name="Henrissat B."/>
            <person name="Grigoriev I."/>
            <person name="Martin F."/>
            <person name="Perotto S."/>
        </authorList>
    </citation>
    <scope>NUCLEOTIDE SEQUENCE [LARGE SCALE GENOMIC DNA]</scope>
    <source>
        <strain evidence="5 6">E</strain>
    </source>
</reference>
<dbReference type="InterPro" id="IPR036770">
    <property type="entry name" value="Ankyrin_rpt-contain_sf"/>
</dbReference>
<gene>
    <name evidence="5" type="ORF">K444DRAFT_518462</name>
</gene>
<accession>A0A2J6TSE0</accession>
<dbReference type="AlphaFoldDB" id="A0A2J6TSE0"/>
<feature type="region of interest" description="Disordered" evidence="4">
    <location>
        <begin position="29"/>
        <end position="52"/>
    </location>
</feature>
<keyword evidence="2 3" id="KW-0040">ANK repeat</keyword>
<protein>
    <submittedName>
        <fullName evidence="5">Uncharacterized protein</fullName>
    </submittedName>
</protein>
<dbReference type="PROSITE" id="PS50088">
    <property type="entry name" value="ANK_REPEAT"/>
    <property type="match status" value="1"/>
</dbReference>
<dbReference type="PROSITE" id="PS50297">
    <property type="entry name" value="ANK_REP_REGION"/>
    <property type="match status" value="1"/>
</dbReference>
<keyword evidence="6" id="KW-1185">Reference proteome</keyword>
<dbReference type="InParanoid" id="A0A2J6TSE0"/>
<dbReference type="RefSeq" id="XP_024742839.1">
    <property type="nucleotide sequence ID" value="XM_024873867.1"/>
</dbReference>
<feature type="non-terminal residue" evidence="5">
    <location>
        <position position="1"/>
    </location>
</feature>
<dbReference type="GeneID" id="36581947"/>
<sequence length="70" mass="7319">RTPLYRASANGHAEIVQLLLERSADIKAADSDGQTPLHRASSNGHADSGSAKIPEASIPVSIVLGIFQVL</sequence>
<dbReference type="SUPFAM" id="SSF48403">
    <property type="entry name" value="Ankyrin repeat"/>
    <property type="match status" value="1"/>
</dbReference>
<evidence type="ECO:0000256" key="2">
    <source>
        <dbReference type="ARBA" id="ARBA00023043"/>
    </source>
</evidence>
<dbReference type="Gene3D" id="1.25.40.20">
    <property type="entry name" value="Ankyrin repeat-containing domain"/>
    <property type="match status" value="1"/>
</dbReference>
<dbReference type="InterPro" id="IPR002110">
    <property type="entry name" value="Ankyrin_rpt"/>
</dbReference>
<evidence type="ECO:0000256" key="4">
    <source>
        <dbReference type="SAM" id="MobiDB-lite"/>
    </source>
</evidence>